<dbReference type="eggNOG" id="COG0745">
    <property type="taxonomic scope" value="Bacteria"/>
</dbReference>
<dbReference type="InterPro" id="IPR039420">
    <property type="entry name" value="WalR-like"/>
</dbReference>
<evidence type="ECO:0000313" key="8">
    <source>
        <dbReference type="EMBL" id="EFW03381.1"/>
    </source>
</evidence>
<feature type="domain" description="Response regulatory" evidence="6">
    <location>
        <begin position="4"/>
        <end position="117"/>
    </location>
</feature>
<dbReference type="InterPro" id="IPR001789">
    <property type="entry name" value="Sig_transdc_resp-reg_receiver"/>
</dbReference>
<keyword evidence="1" id="KW-0805">Transcription regulation</keyword>
<keyword evidence="9" id="KW-1185">Reference proteome</keyword>
<dbReference type="GO" id="GO:0006355">
    <property type="term" value="P:regulation of DNA-templated transcription"/>
    <property type="evidence" value="ECO:0007669"/>
    <property type="project" value="InterPro"/>
</dbReference>
<keyword evidence="4" id="KW-0597">Phosphoprotein</keyword>
<feature type="modified residue" description="4-aspartylphosphate" evidence="4">
    <location>
        <position position="52"/>
    </location>
</feature>
<dbReference type="Gene3D" id="6.10.250.690">
    <property type="match status" value="1"/>
</dbReference>
<dbReference type="SUPFAM" id="SSF52172">
    <property type="entry name" value="CheY-like"/>
    <property type="match status" value="1"/>
</dbReference>
<reference evidence="8 9" key="1">
    <citation type="submission" date="2010-12" db="EMBL/GenBank/DDBJ databases">
        <title>The Genome Sequence of Coprobacillus sp. strain 29_1.</title>
        <authorList>
            <consortium name="The Broad Institute Genome Sequencing Platform"/>
            <person name="Earl A."/>
            <person name="Ward D."/>
            <person name="Feldgarden M."/>
            <person name="Gevers D."/>
            <person name="Daigneault M."/>
            <person name="Sibley C.D."/>
            <person name="White A."/>
            <person name="Strauss J."/>
            <person name="Allen-Vercoe E."/>
            <person name="Young S.K."/>
            <person name="Zeng Q."/>
            <person name="Gargeya S."/>
            <person name="Fitzgerald M."/>
            <person name="Haas B."/>
            <person name="Abouelleil A."/>
            <person name="Alvarado L."/>
            <person name="Arachchi H.M."/>
            <person name="Berlin A."/>
            <person name="Brown A."/>
            <person name="Chapman S.B."/>
            <person name="Chen Z."/>
            <person name="Dunbar C."/>
            <person name="Freedman E."/>
            <person name="Gearin G."/>
            <person name="Gellesch M."/>
            <person name="Goldberg J."/>
            <person name="Griggs A."/>
            <person name="Gujja S."/>
            <person name="Heilman E."/>
            <person name="Heiman D."/>
            <person name="Howarth C."/>
            <person name="Larson L."/>
            <person name="Lui A."/>
            <person name="MacDonald P.J.P."/>
            <person name="Mehta T."/>
            <person name="Montmayeur A."/>
            <person name="Murphy C."/>
            <person name="Neiman D."/>
            <person name="Pearson M."/>
            <person name="Priest M."/>
            <person name="Roberts A."/>
            <person name="Saif S."/>
            <person name="Shea T."/>
            <person name="Shenoy N."/>
            <person name="Sisk P."/>
            <person name="Stolte C."/>
            <person name="Sykes S."/>
            <person name="White J."/>
            <person name="Yandava C."/>
            <person name="Nusbaum C."/>
            <person name="Birren B."/>
        </authorList>
    </citation>
    <scope>NUCLEOTIDE SEQUENCE [LARGE SCALE GENOMIC DNA]</scope>
    <source>
        <strain evidence="8 9">29_1</strain>
    </source>
</reference>
<dbReference type="Pfam" id="PF00486">
    <property type="entry name" value="Trans_reg_C"/>
    <property type="match status" value="1"/>
</dbReference>
<dbReference type="InterPro" id="IPR001867">
    <property type="entry name" value="OmpR/PhoB-type_DNA-bd"/>
</dbReference>
<evidence type="ECO:0000256" key="5">
    <source>
        <dbReference type="PROSITE-ProRule" id="PRU01091"/>
    </source>
</evidence>
<dbReference type="Pfam" id="PF00072">
    <property type="entry name" value="Response_reg"/>
    <property type="match status" value="1"/>
</dbReference>
<evidence type="ECO:0000313" key="9">
    <source>
        <dbReference type="Proteomes" id="UP000003157"/>
    </source>
</evidence>
<accession>E7GFA2</accession>
<dbReference type="InterPro" id="IPR016032">
    <property type="entry name" value="Sig_transdc_resp-reg_C-effctor"/>
</dbReference>
<dbReference type="RefSeq" id="WP_008790527.1">
    <property type="nucleotide sequence ID" value="NZ_AKCB01000001.1"/>
</dbReference>
<feature type="DNA-binding region" description="OmpR/PhoB-type" evidence="5">
    <location>
        <begin position="125"/>
        <end position="218"/>
    </location>
</feature>
<dbReference type="InterPro" id="IPR036388">
    <property type="entry name" value="WH-like_DNA-bd_sf"/>
</dbReference>
<dbReference type="STRING" id="100884.GCA_000269565_00778"/>
<keyword evidence="3" id="KW-0804">Transcription</keyword>
<dbReference type="GO" id="GO:0000976">
    <property type="term" value="F:transcription cis-regulatory region binding"/>
    <property type="evidence" value="ECO:0007669"/>
    <property type="project" value="TreeGrafter"/>
</dbReference>
<keyword evidence="2 5" id="KW-0238">DNA-binding</keyword>
<dbReference type="CDD" id="cd00383">
    <property type="entry name" value="trans_reg_C"/>
    <property type="match status" value="1"/>
</dbReference>
<dbReference type="PROSITE" id="PS51755">
    <property type="entry name" value="OMPR_PHOB"/>
    <property type="match status" value="1"/>
</dbReference>
<dbReference type="AlphaFoldDB" id="E7GFA2"/>
<evidence type="ECO:0000256" key="2">
    <source>
        <dbReference type="ARBA" id="ARBA00023125"/>
    </source>
</evidence>
<gene>
    <name evidence="8" type="ORF">HMPREF9488_03445</name>
</gene>
<evidence type="ECO:0000259" key="6">
    <source>
        <dbReference type="PROSITE" id="PS50110"/>
    </source>
</evidence>
<comment type="caution">
    <text evidence="8">The sequence shown here is derived from an EMBL/GenBank/DDBJ whole genome shotgun (WGS) entry which is preliminary data.</text>
</comment>
<dbReference type="PANTHER" id="PTHR48111">
    <property type="entry name" value="REGULATOR OF RPOS"/>
    <property type="match status" value="1"/>
</dbReference>
<dbReference type="Gene3D" id="3.40.50.2300">
    <property type="match status" value="1"/>
</dbReference>
<dbReference type="PANTHER" id="PTHR48111:SF24">
    <property type="entry name" value="TRANSCRIPTIONAL REGULATORY PROTEIN CSSR"/>
    <property type="match status" value="1"/>
</dbReference>
<dbReference type="CDD" id="cd17574">
    <property type="entry name" value="REC_OmpR"/>
    <property type="match status" value="1"/>
</dbReference>
<dbReference type="PROSITE" id="PS50110">
    <property type="entry name" value="RESPONSE_REGULATORY"/>
    <property type="match status" value="1"/>
</dbReference>
<dbReference type="HOGENOM" id="CLU_000445_30_3_9"/>
<dbReference type="Gene3D" id="1.10.10.10">
    <property type="entry name" value="Winged helix-like DNA-binding domain superfamily/Winged helix DNA-binding domain"/>
    <property type="match status" value="1"/>
</dbReference>
<protein>
    <submittedName>
        <fullName evidence="8">Two-component system response regulator</fullName>
    </submittedName>
</protein>
<name>E7GFA2_9FIRM</name>
<dbReference type="SMART" id="SM00862">
    <property type="entry name" value="Trans_reg_C"/>
    <property type="match status" value="1"/>
</dbReference>
<evidence type="ECO:0000256" key="1">
    <source>
        <dbReference type="ARBA" id="ARBA00023015"/>
    </source>
</evidence>
<dbReference type="SMART" id="SM00448">
    <property type="entry name" value="REC"/>
    <property type="match status" value="1"/>
</dbReference>
<dbReference type="SUPFAM" id="SSF46894">
    <property type="entry name" value="C-terminal effector domain of the bipartite response regulators"/>
    <property type="match status" value="1"/>
</dbReference>
<dbReference type="GO" id="GO:0005829">
    <property type="term" value="C:cytosol"/>
    <property type="evidence" value="ECO:0007669"/>
    <property type="project" value="TreeGrafter"/>
</dbReference>
<dbReference type="OrthoDB" id="9790454at2"/>
<dbReference type="GO" id="GO:0000156">
    <property type="term" value="F:phosphorelay response regulator activity"/>
    <property type="evidence" value="ECO:0007669"/>
    <property type="project" value="TreeGrafter"/>
</dbReference>
<evidence type="ECO:0000256" key="4">
    <source>
        <dbReference type="PROSITE-ProRule" id="PRU00169"/>
    </source>
</evidence>
<dbReference type="Proteomes" id="UP000003157">
    <property type="component" value="Unassembled WGS sequence"/>
</dbReference>
<dbReference type="EMBL" id="ADKX01000048">
    <property type="protein sequence ID" value="EFW03381.1"/>
    <property type="molecule type" value="Genomic_DNA"/>
</dbReference>
<dbReference type="InterPro" id="IPR011006">
    <property type="entry name" value="CheY-like_superfamily"/>
</dbReference>
<proteinExistence type="predicted"/>
<organism evidence="8 9">
    <name type="scientific">Coprobacillus cateniformis</name>
    <dbReference type="NCBI Taxonomy" id="100884"/>
    <lineage>
        <taxon>Bacteria</taxon>
        <taxon>Bacillati</taxon>
        <taxon>Bacillota</taxon>
        <taxon>Erysipelotrichia</taxon>
        <taxon>Erysipelotrichales</taxon>
        <taxon>Coprobacillaceae</taxon>
        <taxon>Coprobacillus</taxon>
    </lineage>
</organism>
<evidence type="ECO:0000256" key="3">
    <source>
        <dbReference type="ARBA" id="ARBA00023163"/>
    </source>
</evidence>
<dbReference type="GO" id="GO:0032993">
    <property type="term" value="C:protein-DNA complex"/>
    <property type="evidence" value="ECO:0007669"/>
    <property type="project" value="TreeGrafter"/>
</dbReference>
<sequence>MKYRINIIDDEKNLNDLVRTYLEKEGYIVYSFYTYEEALLHKDDDVHLWIVDIMLDKSSGFDLLNEIKYCKPNMPIVFMSARDQEFDRIIGLEKGCDEYITKPFNIKEVILRIHNVLKRVYKDDPALINVDGYAIDEEKRKVLFNKEEIELTTKEYELLIYFVKNKGIAISREQVLAKVWDENYFGSDRVVDDTLRRLRKKMPDLNIKTIYGFGYRLD</sequence>
<dbReference type="GeneID" id="78228672"/>
<evidence type="ECO:0000259" key="7">
    <source>
        <dbReference type="PROSITE" id="PS51755"/>
    </source>
</evidence>
<feature type="domain" description="OmpR/PhoB-type" evidence="7">
    <location>
        <begin position="125"/>
        <end position="218"/>
    </location>
</feature>